<dbReference type="InterPro" id="IPR013785">
    <property type="entry name" value="Aldolase_TIM"/>
</dbReference>
<dbReference type="Pfam" id="PF01081">
    <property type="entry name" value="Aldolase"/>
    <property type="match status" value="1"/>
</dbReference>
<comment type="similarity">
    <text evidence="3">Belongs to the KHG/KDPG aldolase family.</text>
</comment>
<evidence type="ECO:0000256" key="7">
    <source>
        <dbReference type="ARBA" id="ARBA00023277"/>
    </source>
</evidence>
<dbReference type="AlphaFoldDB" id="A0AAJ1IFL0"/>
<dbReference type="Proteomes" id="UP001221217">
    <property type="component" value="Unassembled WGS sequence"/>
</dbReference>
<name>A0AAJ1IFL0_9SPIO</name>
<evidence type="ECO:0000256" key="5">
    <source>
        <dbReference type="ARBA" id="ARBA00013063"/>
    </source>
</evidence>
<evidence type="ECO:0000256" key="1">
    <source>
        <dbReference type="ARBA" id="ARBA00000654"/>
    </source>
</evidence>
<evidence type="ECO:0000256" key="3">
    <source>
        <dbReference type="ARBA" id="ARBA00006906"/>
    </source>
</evidence>
<dbReference type="CDD" id="cd00452">
    <property type="entry name" value="KDPG_aldolase"/>
    <property type="match status" value="1"/>
</dbReference>
<dbReference type="PANTHER" id="PTHR30246">
    <property type="entry name" value="2-KETO-3-DEOXY-6-PHOSPHOGLUCONATE ALDOLASE"/>
    <property type="match status" value="1"/>
</dbReference>
<evidence type="ECO:0000313" key="8">
    <source>
        <dbReference type="EMBL" id="MDC7227244.1"/>
    </source>
</evidence>
<evidence type="ECO:0000256" key="6">
    <source>
        <dbReference type="ARBA" id="ARBA00023239"/>
    </source>
</evidence>
<dbReference type="EC" id="4.1.2.14" evidence="5"/>
<dbReference type="EMBL" id="JAQQAL010000023">
    <property type="protein sequence ID" value="MDC7227244.1"/>
    <property type="molecule type" value="Genomic_DNA"/>
</dbReference>
<sequence length="219" mass="22912">MERMIPEGLEKKIEKAGIIAVLVINDAGKAVPLAKTLLNSGISAMELTLRTDAAIDSMKHIIEEVPGMTAGAGTVLSPGQITEVKAAGVEFAVAPGLNRNVMNAAADAGVPFAPGICVPSEIECGVEAGCRILKYFHAEGMGGVKYLKGINSPYGFLGLRYIPLGGLNIDNMRSYLEAPEVIALGGSWIAPAKLINSGDWDAIARNADAAVKILREVRG</sequence>
<evidence type="ECO:0000313" key="9">
    <source>
        <dbReference type="Proteomes" id="UP001221217"/>
    </source>
</evidence>
<organism evidence="8 9">
    <name type="scientific">Candidatus Thalassospirochaeta sargassi</name>
    <dbReference type="NCBI Taxonomy" id="3119039"/>
    <lineage>
        <taxon>Bacteria</taxon>
        <taxon>Pseudomonadati</taxon>
        <taxon>Spirochaetota</taxon>
        <taxon>Spirochaetia</taxon>
        <taxon>Spirochaetales</taxon>
        <taxon>Spirochaetaceae</taxon>
        <taxon>Candidatus Thalassospirochaeta</taxon>
    </lineage>
</organism>
<gene>
    <name evidence="8" type="primary">eda</name>
    <name evidence="8" type="ORF">PQJ61_10835</name>
</gene>
<proteinExistence type="inferred from homology"/>
<dbReference type="InterPro" id="IPR031337">
    <property type="entry name" value="KDPG/KHG_AS_1"/>
</dbReference>
<reference evidence="8 9" key="1">
    <citation type="submission" date="2022-12" db="EMBL/GenBank/DDBJ databases">
        <title>Metagenome assembled genome from gulf of manar.</title>
        <authorList>
            <person name="Kohli P."/>
            <person name="Pk S."/>
            <person name="Venkata Ramana C."/>
            <person name="Sasikala C."/>
        </authorList>
    </citation>
    <scope>NUCLEOTIDE SEQUENCE [LARGE SCALE GENOMIC DNA]</scope>
    <source>
        <strain evidence="8">JB008</strain>
    </source>
</reference>
<evidence type="ECO:0000256" key="2">
    <source>
        <dbReference type="ARBA" id="ARBA00004736"/>
    </source>
</evidence>
<dbReference type="Gene3D" id="3.20.20.70">
    <property type="entry name" value="Aldolase class I"/>
    <property type="match status" value="1"/>
</dbReference>
<comment type="pathway">
    <text evidence="2">Carbohydrate acid metabolism; 2-dehydro-3-deoxy-D-gluconate degradation; D-glyceraldehyde 3-phosphate and pyruvate from 2-dehydro-3-deoxy-D-gluconate: step 2/2.</text>
</comment>
<accession>A0AAJ1IFL0</accession>
<dbReference type="PANTHER" id="PTHR30246:SF1">
    <property type="entry name" value="2-DEHYDRO-3-DEOXY-6-PHOSPHOGALACTONATE ALDOLASE-RELATED"/>
    <property type="match status" value="1"/>
</dbReference>
<dbReference type="NCBIfam" id="TIGR01182">
    <property type="entry name" value="eda"/>
    <property type="match status" value="1"/>
</dbReference>
<comment type="caution">
    <text evidence="8">The sequence shown here is derived from an EMBL/GenBank/DDBJ whole genome shotgun (WGS) entry which is preliminary data.</text>
</comment>
<keyword evidence="7" id="KW-0119">Carbohydrate metabolism</keyword>
<dbReference type="InterPro" id="IPR000887">
    <property type="entry name" value="Aldlse_KDPG_KHG"/>
</dbReference>
<dbReference type="GO" id="GO:0008675">
    <property type="term" value="F:2-dehydro-3-deoxy-phosphogluconate aldolase activity"/>
    <property type="evidence" value="ECO:0007669"/>
    <property type="project" value="UniProtKB-EC"/>
</dbReference>
<dbReference type="PROSITE" id="PS00159">
    <property type="entry name" value="ALDOLASE_KDPG_KHG_1"/>
    <property type="match status" value="1"/>
</dbReference>
<evidence type="ECO:0000256" key="4">
    <source>
        <dbReference type="ARBA" id="ARBA00011233"/>
    </source>
</evidence>
<keyword evidence="6 8" id="KW-0456">Lyase</keyword>
<comment type="subunit">
    <text evidence="4">Homotrimer.</text>
</comment>
<dbReference type="SUPFAM" id="SSF51569">
    <property type="entry name" value="Aldolase"/>
    <property type="match status" value="1"/>
</dbReference>
<protein>
    <recommendedName>
        <fullName evidence="5">2-dehydro-3-deoxy-phosphogluconate aldolase</fullName>
        <ecNumber evidence="5">4.1.2.14</ecNumber>
    </recommendedName>
</protein>
<comment type="catalytic activity">
    <reaction evidence="1">
        <text>2-dehydro-3-deoxy-6-phospho-D-gluconate = D-glyceraldehyde 3-phosphate + pyruvate</text>
        <dbReference type="Rhea" id="RHEA:17089"/>
        <dbReference type="ChEBI" id="CHEBI:15361"/>
        <dbReference type="ChEBI" id="CHEBI:57569"/>
        <dbReference type="ChEBI" id="CHEBI:59776"/>
        <dbReference type="EC" id="4.1.2.14"/>
    </reaction>
</comment>